<keyword evidence="2" id="KW-1185">Reference proteome</keyword>
<dbReference type="EMBL" id="RCUX01000001">
    <property type="protein sequence ID" value="RLP77918.1"/>
    <property type="molecule type" value="Genomic_DNA"/>
</dbReference>
<reference evidence="1 2" key="1">
    <citation type="submission" date="2018-10" db="EMBL/GenBank/DDBJ databases">
        <authorList>
            <person name="Li J."/>
        </authorList>
    </citation>
    <scope>NUCLEOTIDE SEQUENCE [LARGE SCALE GENOMIC DNA]</scope>
    <source>
        <strain evidence="1 2">IF 016277</strain>
    </source>
</reference>
<dbReference type="Proteomes" id="UP000272503">
    <property type="component" value="Unassembled WGS sequence"/>
</dbReference>
<dbReference type="OrthoDB" id="6556030at2"/>
<gene>
    <name evidence="1" type="ORF">D9V32_00875</name>
</gene>
<dbReference type="Gene3D" id="3.80.10.10">
    <property type="entry name" value="Ribonuclease Inhibitor"/>
    <property type="match status" value="1"/>
</dbReference>
<name>A0A3L7ADY0_9MICO</name>
<dbReference type="InterPro" id="IPR032675">
    <property type="entry name" value="LRR_dom_sf"/>
</dbReference>
<evidence type="ECO:0008006" key="3">
    <source>
        <dbReference type="Google" id="ProtNLM"/>
    </source>
</evidence>
<evidence type="ECO:0000313" key="1">
    <source>
        <dbReference type="EMBL" id="RLP77918.1"/>
    </source>
</evidence>
<dbReference type="SUPFAM" id="SSF52047">
    <property type="entry name" value="RNI-like"/>
    <property type="match status" value="1"/>
</dbReference>
<evidence type="ECO:0000313" key="2">
    <source>
        <dbReference type="Proteomes" id="UP000272503"/>
    </source>
</evidence>
<dbReference type="RefSeq" id="WP_121647011.1">
    <property type="nucleotide sequence ID" value="NZ_RCUX01000001.1"/>
</dbReference>
<organism evidence="1 2">
    <name type="scientific">Mycetocola tolaasinivorans</name>
    <dbReference type="NCBI Taxonomy" id="76635"/>
    <lineage>
        <taxon>Bacteria</taxon>
        <taxon>Bacillati</taxon>
        <taxon>Actinomycetota</taxon>
        <taxon>Actinomycetes</taxon>
        <taxon>Micrococcales</taxon>
        <taxon>Microbacteriaceae</taxon>
        <taxon>Mycetocola</taxon>
    </lineage>
</organism>
<dbReference type="AlphaFoldDB" id="A0A3L7ADY0"/>
<comment type="caution">
    <text evidence="1">The sequence shown here is derived from an EMBL/GenBank/DDBJ whole genome shotgun (WGS) entry which is preliminary data.</text>
</comment>
<accession>A0A3L7ADY0</accession>
<protein>
    <recommendedName>
        <fullName evidence="3">Leucine-rich repeat domain-containing protein</fullName>
    </recommendedName>
</protein>
<proteinExistence type="predicted"/>
<sequence length="213" mass="22266">MAESTAESAASHEVAPLLDLSARSEFTLDASVNGVERLLLPPNLTHLTLRGFESGSAYVSVDDLVGGLSGLGAIGIPVTEVEAREAGRDLAVRVVGGMPALDGLENVTELRVEGIAMLDLDDVVDSFPSLTLLELSGESSAPGELIETHSLAELPALESLTLRHLHGFTAEDFPEAAALPALAEVNLEGVPAGVADELRSRYPHARIVEGEGR</sequence>